<accession>A0A107FTD9</accession>
<proteinExistence type="predicted"/>
<dbReference type="RefSeq" id="WP_060325900.1">
    <property type="nucleotide sequence ID" value="NZ_LPIU01000038.1"/>
</dbReference>
<evidence type="ECO:0000313" key="6">
    <source>
        <dbReference type="Proteomes" id="UP000062998"/>
    </source>
</evidence>
<sequence length="374" mass="38475">MYTGRSRKKQEGAVAITVALSMIILLGIAALAIDIGNLLVARNELQNAADAAAMAGAGCLIRRAECGNPAASQPDWTTAQATASAFSTATTTNKVQGAYVQVGTAATGYWNATGTPYGLESLPFTPGANDLPAVQVTIRKDGSNANGAVPVFLGKIFGAQILKASAVATAVLSTPGNVGPGGLFPLAISQCLYDNYWDSSTESPKTAPNSGVVPGFSWPNQIAGQPYIFQIGSAYHYGACSSGQWTTFNADDNSAGYAKTLLTSGNPNTLSIGASPGTWIQTGTENTLFNGTATCSAAGNGQCAWVTMPVVNDPSTSGFQIVVAFACLHILNAQNGSQPYVLVQMTNDMSHCETPNSGGVGPNFGAYTPPRLVQ</sequence>
<name>A0A107FTD9_9BURK</name>
<evidence type="ECO:0000256" key="2">
    <source>
        <dbReference type="SAM" id="Phobius"/>
    </source>
</evidence>
<dbReference type="AlphaFoldDB" id="A0A107FTD9"/>
<gene>
    <name evidence="5" type="ORF">WL73_19710</name>
</gene>
<feature type="transmembrane region" description="Helical" evidence="2">
    <location>
        <begin position="12"/>
        <end position="33"/>
    </location>
</feature>
<keyword evidence="2" id="KW-1133">Transmembrane helix</keyword>
<dbReference type="EMBL" id="LPIX01000072">
    <property type="protein sequence ID" value="KWD99297.1"/>
    <property type="molecule type" value="Genomic_DNA"/>
</dbReference>
<dbReference type="Pfam" id="PF09977">
    <property type="entry name" value="Tad_C"/>
    <property type="match status" value="1"/>
</dbReference>
<dbReference type="InterPro" id="IPR018705">
    <property type="entry name" value="DUF2134_membrane"/>
</dbReference>
<dbReference type="InterPro" id="IPR028087">
    <property type="entry name" value="Tad_N"/>
</dbReference>
<dbReference type="Pfam" id="PF13400">
    <property type="entry name" value="Tad"/>
    <property type="match status" value="1"/>
</dbReference>
<keyword evidence="2" id="KW-0472">Membrane</keyword>
<reference evidence="5 6" key="1">
    <citation type="submission" date="2015-11" db="EMBL/GenBank/DDBJ databases">
        <title>Expanding the genomic diversity of Burkholderia species for the development of highly accurate diagnostics.</title>
        <authorList>
            <person name="Sahl J."/>
            <person name="Keim P."/>
            <person name="Wagner D."/>
        </authorList>
    </citation>
    <scope>NUCLEOTIDE SEQUENCE [LARGE SCALE GENOMIC DNA]</scope>
    <source>
        <strain evidence="5 6">MSMB2167WGS</strain>
    </source>
</reference>
<evidence type="ECO:0000259" key="3">
    <source>
        <dbReference type="Pfam" id="PF09977"/>
    </source>
</evidence>
<dbReference type="Proteomes" id="UP000062998">
    <property type="component" value="Unassembled WGS sequence"/>
</dbReference>
<feature type="region of interest" description="Disordered" evidence="1">
    <location>
        <begin position="353"/>
        <end position="374"/>
    </location>
</feature>
<protein>
    <recommendedName>
        <fullName evidence="7">Pilus assembly protein TadG</fullName>
    </recommendedName>
</protein>
<feature type="domain" description="Putative Flp pilus-assembly TadG-like N-terminal" evidence="4">
    <location>
        <begin position="12"/>
        <end position="57"/>
    </location>
</feature>
<feature type="domain" description="DUF2134" evidence="3">
    <location>
        <begin position="73"/>
        <end position="170"/>
    </location>
</feature>
<evidence type="ECO:0000313" key="5">
    <source>
        <dbReference type="EMBL" id="KWD99297.1"/>
    </source>
</evidence>
<evidence type="ECO:0000256" key="1">
    <source>
        <dbReference type="SAM" id="MobiDB-lite"/>
    </source>
</evidence>
<comment type="caution">
    <text evidence="5">The sequence shown here is derived from an EMBL/GenBank/DDBJ whole genome shotgun (WGS) entry which is preliminary data.</text>
</comment>
<evidence type="ECO:0000259" key="4">
    <source>
        <dbReference type="Pfam" id="PF13400"/>
    </source>
</evidence>
<organism evidence="5 6">
    <name type="scientific">Burkholderia ubonensis</name>
    <dbReference type="NCBI Taxonomy" id="101571"/>
    <lineage>
        <taxon>Bacteria</taxon>
        <taxon>Pseudomonadati</taxon>
        <taxon>Pseudomonadota</taxon>
        <taxon>Betaproteobacteria</taxon>
        <taxon>Burkholderiales</taxon>
        <taxon>Burkholderiaceae</taxon>
        <taxon>Burkholderia</taxon>
        <taxon>Burkholderia cepacia complex</taxon>
    </lineage>
</organism>
<evidence type="ECO:0008006" key="7">
    <source>
        <dbReference type="Google" id="ProtNLM"/>
    </source>
</evidence>
<keyword evidence="2" id="KW-0812">Transmembrane</keyword>
<dbReference type="OrthoDB" id="8894266at2"/>